<accession>A0A7Y9XC09</accession>
<feature type="transmembrane region" description="Helical" evidence="1">
    <location>
        <begin position="69"/>
        <end position="91"/>
    </location>
</feature>
<evidence type="ECO:0000313" key="2">
    <source>
        <dbReference type="EMBL" id="NYH53031.1"/>
    </source>
</evidence>
<keyword evidence="1" id="KW-0472">Membrane</keyword>
<sequence length="95" mass="10569">MPRNRVTRTPGRRSLNLRRLLGACIAVAMLWGLFWLLFLSGLTDPLMEVARPGYDRLVAMINDPLGIDWGGRLVAIAAVLIPHLGLLLFVFDENA</sequence>
<protein>
    <submittedName>
        <fullName evidence="2">Fe2+ transport system protein B</fullName>
    </submittedName>
</protein>
<dbReference type="Proteomes" id="UP000584931">
    <property type="component" value="Unassembled WGS sequence"/>
</dbReference>
<comment type="caution">
    <text evidence="2">The sequence shown here is derived from an EMBL/GenBank/DDBJ whole genome shotgun (WGS) entry which is preliminary data.</text>
</comment>
<keyword evidence="1" id="KW-1133">Transmembrane helix</keyword>
<evidence type="ECO:0000256" key="1">
    <source>
        <dbReference type="SAM" id="Phobius"/>
    </source>
</evidence>
<evidence type="ECO:0000313" key="3">
    <source>
        <dbReference type="Proteomes" id="UP000584931"/>
    </source>
</evidence>
<proteinExistence type="predicted"/>
<reference evidence="2 3" key="1">
    <citation type="submission" date="2020-07" db="EMBL/GenBank/DDBJ databases">
        <title>Sequencing the genomes of 1000 actinobacteria strains.</title>
        <authorList>
            <person name="Klenk H.-P."/>
        </authorList>
    </citation>
    <scope>NUCLEOTIDE SEQUENCE [LARGE SCALE GENOMIC DNA]</scope>
    <source>
        <strain evidence="2 3">DSM 45278</strain>
    </source>
</reference>
<dbReference type="RefSeq" id="WP_179810209.1">
    <property type="nucleotide sequence ID" value="NZ_JACCHL010000001.1"/>
</dbReference>
<organism evidence="2 3">
    <name type="scientific">Nocardiopsis sinuspersici</name>
    <dbReference type="NCBI Taxonomy" id="501010"/>
    <lineage>
        <taxon>Bacteria</taxon>
        <taxon>Bacillati</taxon>
        <taxon>Actinomycetota</taxon>
        <taxon>Actinomycetes</taxon>
        <taxon>Streptosporangiales</taxon>
        <taxon>Nocardiopsidaceae</taxon>
        <taxon>Nocardiopsis</taxon>
    </lineage>
</organism>
<feature type="transmembrane region" description="Helical" evidence="1">
    <location>
        <begin position="20"/>
        <end position="38"/>
    </location>
</feature>
<dbReference type="EMBL" id="JACCHL010000001">
    <property type="protein sequence ID" value="NYH53031.1"/>
    <property type="molecule type" value="Genomic_DNA"/>
</dbReference>
<gene>
    <name evidence="2" type="ORF">HNR06_002620</name>
</gene>
<name>A0A7Y9XC09_9ACTN</name>
<dbReference type="AlphaFoldDB" id="A0A7Y9XC09"/>
<keyword evidence="1" id="KW-0812">Transmembrane</keyword>